<dbReference type="Proteomes" id="UP001732720">
    <property type="component" value="Chromosome 11"/>
</dbReference>
<organism evidence="1 2">
    <name type="scientific">Castor canadensis</name>
    <name type="common">American beaver</name>
    <dbReference type="NCBI Taxonomy" id="51338"/>
    <lineage>
        <taxon>Eukaryota</taxon>
        <taxon>Metazoa</taxon>
        <taxon>Chordata</taxon>
        <taxon>Craniata</taxon>
        <taxon>Vertebrata</taxon>
        <taxon>Euteleostomi</taxon>
        <taxon>Mammalia</taxon>
        <taxon>Eutheria</taxon>
        <taxon>Euarchontoglires</taxon>
        <taxon>Glires</taxon>
        <taxon>Rodentia</taxon>
        <taxon>Castorimorpha</taxon>
        <taxon>Castoridae</taxon>
        <taxon>Castor</taxon>
    </lineage>
</organism>
<name>A0AC58KBN4_CASCN</name>
<proteinExistence type="predicted"/>
<evidence type="ECO:0000313" key="1">
    <source>
        <dbReference type="Proteomes" id="UP001732720"/>
    </source>
</evidence>
<keyword evidence="1" id="KW-1185">Reference proteome</keyword>
<sequence length="899" mass="102590">MQTNPCALIVEPSHPDLVINVGKVTLGEGNRIKLQNPLKKQKESILQAACALLNSGGGVIKMEMTNTDEHPVEMGLDVEQSLRDFFPSLDLQAFFENKQEGKHFYIFVKSWSSGPLSEDGSSKPRICSLSASLCYRSGTSTLSMDSRKAFDFLKTKKDSIKCSLVNEGSLPSKIPKAVHENFSESCPAFQFFQRDRFEYDKIMPFPESQSIEFKQFNTDHIEKYIKKEIPKYIPAFANAEGGYLFIGVKDKTKKVQGCPKDIVDPDSLRRVIEEAISKLPVVHFCSSKAQVSYKTKVIDVFLMGKLHSYLCAIKVDPFCCVVFQKAPISWMVEKKKGVYSLTPEEWVGMMVDDDPELVEAFESQLSLSDSPPRCRPVYSRKGLEHKATLQQHLFPVSPGHLRYTPEALWKELCSQHEGLEELINQQMLSFSWGTLIFSRSWAVDLNLQEKQGVICDALLIAQNSPPTLFTVFEGQDAEGQDYCIHTAFTLKQKLVNMGGYTGKVCVMTKVLHLNPQSNAEFMEESGSVMDYPWSYHLADAQQMEALLQALVIVLLGFRSFLSDQLGCEVLNLLTAQQYEIFSKNLRKNRELFVHGLPGSGKTVMAVKIMEKIRNMFHCDTNSILYICENQPLRNLIKNKNICQAVTRKTFMKYDFGEIQHIIIDEAQNFRSEDGDWYSKAKAITQREKNCPGILWIFLDYFQTSHMHDSGLPAFTAQYSREELTRVVRNADEIANYLKEVMQEVRRNPPPNIPPGSLDLFHEPKWAQGVSGNLEIRFMDLEDMVIYVAEKCQFFLRNGYSPKDIAVLFSTTEEMNAYEGKFLKEMRKRKVSQINSAFIFHNHMFDSIRRFSGLERNIVFGINPWAAETAIFHNLLLCLASRAKKHLYILRLSEMNLSLR</sequence>
<reference evidence="2" key="1">
    <citation type="submission" date="2025-08" db="UniProtKB">
        <authorList>
            <consortium name="RefSeq"/>
        </authorList>
    </citation>
    <scope>IDENTIFICATION</scope>
</reference>
<gene>
    <name evidence="2" type="primary">LOC109696759</name>
</gene>
<dbReference type="RefSeq" id="XP_073902354.1">
    <property type="nucleotide sequence ID" value="XM_074046253.1"/>
</dbReference>
<protein>
    <submittedName>
        <fullName evidence="2">Schlafen family member 13-like isoform X1</fullName>
    </submittedName>
</protein>
<accession>A0AC58KBN4</accession>
<evidence type="ECO:0000313" key="2">
    <source>
        <dbReference type="RefSeq" id="XP_073902354.1"/>
    </source>
</evidence>